<feature type="domain" description="Helix-hairpin-helix DNA-binding motif class 1" evidence="2">
    <location>
        <begin position="27"/>
        <end position="46"/>
    </location>
</feature>
<evidence type="ECO:0000256" key="1">
    <source>
        <dbReference type="SAM" id="SignalP"/>
    </source>
</evidence>
<reference evidence="3 4" key="1">
    <citation type="submission" date="2017-02" db="EMBL/GenBank/DDBJ databases">
        <title>Whole genome sequencing of Helicobacter bilis strain AAQJH.</title>
        <authorList>
            <person name="Conlan S."/>
            <person name="Thomas P.J."/>
            <person name="Mullikin J."/>
            <person name="Palmore T.N."/>
            <person name="Frank K.M."/>
            <person name="Segre J.A."/>
        </authorList>
    </citation>
    <scope>NUCLEOTIDE SEQUENCE [LARGE SCALE GENOMIC DNA]</scope>
    <source>
        <strain evidence="3 4">AAQJH</strain>
    </source>
</reference>
<dbReference type="GO" id="GO:0003677">
    <property type="term" value="F:DNA binding"/>
    <property type="evidence" value="ECO:0007669"/>
    <property type="project" value="UniProtKB-KW"/>
</dbReference>
<dbReference type="GO" id="GO:0015628">
    <property type="term" value="P:protein secretion by the type II secretion system"/>
    <property type="evidence" value="ECO:0007669"/>
    <property type="project" value="TreeGrafter"/>
</dbReference>
<dbReference type="RefSeq" id="WP_077388852.1">
    <property type="nucleotide sequence ID" value="NZ_CP019645.1"/>
</dbReference>
<dbReference type="EMBL" id="CP019645">
    <property type="protein sequence ID" value="AQQ59917.1"/>
    <property type="molecule type" value="Genomic_DNA"/>
</dbReference>
<dbReference type="GO" id="GO:0006281">
    <property type="term" value="P:DNA repair"/>
    <property type="evidence" value="ECO:0007669"/>
    <property type="project" value="InterPro"/>
</dbReference>
<dbReference type="InterPro" id="IPR010994">
    <property type="entry name" value="RuvA_2-like"/>
</dbReference>
<organism evidence="3 4">
    <name type="scientific">Helicobacter bilis</name>
    <dbReference type="NCBI Taxonomy" id="37372"/>
    <lineage>
        <taxon>Bacteria</taxon>
        <taxon>Pseudomonadati</taxon>
        <taxon>Campylobacterota</taxon>
        <taxon>Epsilonproteobacteria</taxon>
        <taxon>Campylobacterales</taxon>
        <taxon>Helicobacteraceae</taxon>
        <taxon>Helicobacter</taxon>
    </lineage>
</organism>
<sequence>MKRFLLLFVMLSGFLFAAVNINTASQKELMTLNGIGEAKAKAIVEYRTKNRFKKIEDIMQVKGIGQAIFDKIKKDIVVTSQPQTTKK</sequence>
<keyword evidence="1" id="KW-0732">Signal</keyword>
<evidence type="ECO:0000259" key="2">
    <source>
        <dbReference type="SMART" id="SM00278"/>
    </source>
</evidence>
<name>A0A1Q2LIS7_9HELI</name>
<proteinExistence type="predicted"/>
<dbReference type="GO" id="GO:0015627">
    <property type="term" value="C:type II protein secretion system complex"/>
    <property type="evidence" value="ECO:0007669"/>
    <property type="project" value="TreeGrafter"/>
</dbReference>
<dbReference type="SMART" id="SM00278">
    <property type="entry name" value="HhH1"/>
    <property type="match status" value="2"/>
</dbReference>
<keyword evidence="3" id="KW-0238">DNA-binding</keyword>
<dbReference type="Proteomes" id="UP000188298">
    <property type="component" value="Chromosome"/>
</dbReference>
<dbReference type="SUPFAM" id="SSF47781">
    <property type="entry name" value="RuvA domain 2-like"/>
    <property type="match status" value="1"/>
</dbReference>
<dbReference type="NCBIfam" id="TIGR00426">
    <property type="entry name" value="competence protein ComEA helix-hairpin-helix repeat region"/>
    <property type="match status" value="1"/>
</dbReference>
<dbReference type="InterPro" id="IPR051675">
    <property type="entry name" value="Endo/Exo/Phosphatase_dom_1"/>
</dbReference>
<dbReference type="AlphaFoldDB" id="A0A1Q2LIS7"/>
<feature type="domain" description="Helix-hairpin-helix DNA-binding motif class 1" evidence="2">
    <location>
        <begin position="56"/>
        <end position="75"/>
    </location>
</feature>
<feature type="chain" id="PRO_5012523931" evidence="1">
    <location>
        <begin position="18"/>
        <end position="87"/>
    </location>
</feature>
<feature type="signal peptide" evidence="1">
    <location>
        <begin position="1"/>
        <end position="17"/>
    </location>
</feature>
<dbReference type="Gene3D" id="1.10.150.320">
    <property type="entry name" value="Photosystem II 12 kDa extrinsic protein"/>
    <property type="match status" value="1"/>
</dbReference>
<gene>
    <name evidence="3" type="ORF">XJ32_07270</name>
</gene>
<dbReference type="InterPro" id="IPR004509">
    <property type="entry name" value="Competence_ComEA_HhH"/>
</dbReference>
<dbReference type="KEGG" id="hbl:XJ32_07270"/>
<dbReference type="Pfam" id="PF12836">
    <property type="entry name" value="HHH_3"/>
    <property type="match status" value="1"/>
</dbReference>
<evidence type="ECO:0000313" key="3">
    <source>
        <dbReference type="EMBL" id="AQQ59917.1"/>
    </source>
</evidence>
<dbReference type="PANTHER" id="PTHR21180">
    <property type="entry name" value="ENDONUCLEASE/EXONUCLEASE/PHOSPHATASE FAMILY DOMAIN-CONTAINING PROTEIN 1"/>
    <property type="match status" value="1"/>
</dbReference>
<dbReference type="PANTHER" id="PTHR21180:SF32">
    <property type="entry name" value="ENDONUCLEASE_EXONUCLEASE_PHOSPHATASE FAMILY DOMAIN-CONTAINING PROTEIN 1"/>
    <property type="match status" value="1"/>
</dbReference>
<evidence type="ECO:0000313" key="4">
    <source>
        <dbReference type="Proteomes" id="UP000188298"/>
    </source>
</evidence>
<dbReference type="InterPro" id="IPR003583">
    <property type="entry name" value="Hlx-hairpin-Hlx_DNA-bd_motif"/>
</dbReference>
<protein>
    <submittedName>
        <fullName evidence="3">DNA-binding protein</fullName>
    </submittedName>
</protein>
<accession>A0A1Q2LIS7</accession>